<keyword evidence="5" id="KW-1185">Reference proteome</keyword>
<keyword evidence="1" id="KW-0863">Zinc-finger</keyword>
<name>A0A1Y2M8N1_EPING</name>
<dbReference type="SMART" id="SM00343">
    <property type="entry name" value="ZnF_C2HC"/>
    <property type="match status" value="2"/>
</dbReference>
<keyword evidence="1" id="KW-0479">Metal-binding</keyword>
<dbReference type="GO" id="GO:0003676">
    <property type="term" value="F:nucleic acid binding"/>
    <property type="evidence" value="ECO:0007669"/>
    <property type="project" value="InterPro"/>
</dbReference>
<dbReference type="AlphaFoldDB" id="A0A1Y2M8N1"/>
<feature type="domain" description="CCHC-type" evidence="3">
    <location>
        <begin position="17"/>
        <end position="33"/>
    </location>
</feature>
<protein>
    <recommendedName>
        <fullName evidence="3">CCHC-type domain-containing protein</fullName>
    </recommendedName>
</protein>
<dbReference type="InterPro" id="IPR001878">
    <property type="entry name" value="Znf_CCHC"/>
</dbReference>
<feature type="compositionally biased region" description="Gly residues" evidence="2">
    <location>
        <begin position="58"/>
        <end position="75"/>
    </location>
</feature>
<dbReference type="STRING" id="105696.A0A1Y2M8N1"/>
<feature type="compositionally biased region" description="Low complexity" evidence="2">
    <location>
        <begin position="84"/>
        <end position="100"/>
    </location>
</feature>
<dbReference type="Pfam" id="PF00098">
    <property type="entry name" value="zf-CCHC"/>
    <property type="match status" value="1"/>
</dbReference>
<dbReference type="InParanoid" id="A0A1Y2M8N1"/>
<sequence length="113" mass="12322">MSFRHHKVDCPEPPVERCRNCDAVGHMSRNCTERKDWSRVKCRKCFQYGHGEKKCPGTTGGSGENGGYGDTGGSGDKQRKESDSGWGWASGASDNGGAANPDNWANVTIEVEW</sequence>
<feature type="region of interest" description="Disordered" evidence="2">
    <location>
        <begin position="49"/>
        <end position="113"/>
    </location>
</feature>
<gene>
    <name evidence="4" type="ORF">B5807_01872</name>
</gene>
<evidence type="ECO:0000256" key="1">
    <source>
        <dbReference type="PROSITE-ProRule" id="PRU00047"/>
    </source>
</evidence>
<dbReference type="PROSITE" id="PS50158">
    <property type="entry name" value="ZF_CCHC"/>
    <property type="match status" value="1"/>
</dbReference>
<accession>A0A1Y2M8N1</accession>
<dbReference type="GO" id="GO:0008270">
    <property type="term" value="F:zinc ion binding"/>
    <property type="evidence" value="ECO:0007669"/>
    <property type="project" value="UniProtKB-KW"/>
</dbReference>
<evidence type="ECO:0000313" key="4">
    <source>
        <dbReference type="EMBL" id="OSS52443.1"/>
    </source>
</evidence>
<dbReference type="SUPFAM" id="SSF57756">
    <property type="entry name" value="Retrovirus zinc finger-like domains"/>
    <property type="match status" value="1"/>
</dbReference>
<evidence type="ECO:0000259" key="3">
    <source>
        <dbReference type="PROSITE" id="PS50158"/>
    </source>
</evidence>
<dbReference type="InterPro" id="IPR036875">
    <property type="entry name" value="Znf_CCHC_sf"/>
</dbReference>
<evidence type="ECO:0000256" key="2">
    <source>
        <dbReference type="SAM" id="MobiDB-lite"/>
    </source>
</evidence>
<reference evidence="4 5" key="1">
    <citation type="journal article" date="2017" name="Genome Announc.">
        <title>Genome sequence of the saprophytic ascomycete Epicoccum nigrum ICMP 19927 strain isolated from New Zealand.</title>
        <authorList>
            <person name="Fokin M."/>
            <person name="Fleetwood D."/>
            <person name="Weir B.S."/>
            <person name="Villas-Boas S.G."/>
        </authorList>
    </citation>
    <scope>NUCLEOTIDE SEQUENCE [LARGE SCALE GENOMIC DNA]</scope>
    <source>
        <strain evidence="4 5">ICMP 19927</strain>
    </source>
</reference>
<dbReference type="Gene3D" id="4.10.60.10">
    <property type="entry name" value="Zinc finger, CCHC-type"/>
    <property type="match status" value="1"/>
</dbReference>
<proteinExistence type="predicted"/>
<dbReference type="EMBL" id="KZ107839">
    <property type="protein sequence ID" value="OSS52443.1"/>
    <property type="molecule type" value="Genomic_DNA"/>
</dbReference>
<keyword evidence="1" id="KW-0862">Zinc</keyword>
<organism evidence="4 5">
    <name type="scientific">Epicoccum nigrum</name>
    <name type="common">Soil fungus</name>
    <name type="synonym">Epicoccum purpurascens</name>
    <dbReference type="NCBI Taxonomy" id="105696"/>
    <lineage>
        <taxon>Eukaryota</taxon>
        <taxon>Fungi</taxon>
        <taxon>Dikarya</taxon>
        <taxon>Ascomycota</taxon>
        <taxon>Pezizomycotina</taxon>
        <taxon>Dothideomycetes</taxon>
        <taxon>Pleosporomycetidae</taxon>
        <taxon>Pleosporales</taxon>
        <taxon>Pleosporineae</taxon>
        <taxon>Didymellaceae</taxon>
        <taxon>Epicoccum</taxon>
    </lineage>
</organism>
<evidence type="ECO:0000313" key="5">
    <source>
        <dbReference type="Proteomes" id="UP000193240"/>
    </source>
</evidence>
<dbReference type="Proteomes" id="UP000193240">
    <property type="component" value="Unassembled WGS sequence"/>
</dbReference>